<dbReference type="InterPro" id="IPR001547">
    <property type="entry name" value="Glyco_hydro_5"/>
</dbReference>
<keyword evidence="1 6" id="KW-0732">Signal</keyword>
<sequence length="416" mass="44985">MKRLACVATACLALTSAAFAEPIALRRGVGVHDWLNWSPLNADGSYRWPPYRDEAEWLAGARPLEDWPDGDQFTRIRAMGFDFIRLSVDPGPLAASEGAERREALDVLEAAVRKVTAAGLKVVFNLHGVSQVPQYGMDMIYGGADSAGVAAYRAMVVEVAQMLVAVGVGDVAIEPYNEPAYYPCDASGTEDWQTIMADTVADIRAVSADLTVVATGACGGSITGLTDLKPDFDDPNLLYSFHMYEPHSFTHQRSDDPDGFASGLPWPASEGSPEQAIAALRAHMDAAGIDMGRQARTIVELQGVVAEYFAQDWGQPQLEARIGEAVAWAEAHDVAPQRLFMGEFGAILMTPDGRMGAFNPDRLRYLAAVRAEAEKFGFPWSIWEYSNPYGMSVIVPDGRAVPDTDLLAVLGLIPAQ</sequence>
<dbReference type="PANTHER" id="PTHR31297">
    <property type="entry name" value="GLUCAN ENDO-1,6-BETA-GLUCOSIDASE B"/>
    <property type="match status" value="1"/>
</dbReference>
<dbReference type="InterPro" id="IPR050386">
    <property type="entry name" value="Glycosyl_hydrolase_5"/>
</dbReference>
<feature type="region of interest" description="Disordered" evidence="5">
    <location>
        <begin position="252"/>
        <end position="271"/>
    </location>
</feature>
<dbReference type="Pfam" id="PF00150">
    <property type="entry name" value="Cellulase"/>
    <property type="match status" value="1"/>
</dbReference>
<evidence type="ECO:0000256" key="3">
    <source>
        <dbReference type="ARBA" id="ARBA00023295"/>
    </source>
</evidence>
<dbReference type="Proteomes" id="UP000595460">
    <property type="component" value="Chromosome"/>
</dbReference>
<evidence type="ECO:0000259" key="7">
    <source>
        <dbReference type="Pfam" id="PF00150"/>
    </source>
</evidence>
<evidence type="ECO:0000313" key="8">
    <source>
        <dbReference type="EMBL" id="QQR37111.1"/>
    </source>
</evidence>
<proteinExistence type="inferred from homology"/>
<reference evidence="8 9" key="1">
    <citation type="submission" date="2021-01" db="EMBL/GenBank/DDBJ databases">
        <title>Genome seq and assembly of Devosia sp. G19.</title>
        <authorList>
            <person name="Chhetri G."/>
        </authorList>
    </citation>
    <scope>NUCLEOTIDE SEQUENCE [LARGE SCALE GENOMIC DNA]</scope>
    <source>
        <strain evidence="8 9">G19</strain>
    </source>
</reference>
<feature type="domain" description="Glycoside hydrolase family 5" evidence="7">
    <location>
        <begin position="71"/>
        <end position="386"/>
    </location>
</feature>
<gene>
    <name evidence="8" type="ORF">JI749_05715</name>
</gene>
<accession>A0ABX7BYR7</accession>
<name>A0ABX7BYR7_9HYPH</name>
<dbReference type="Gene3D" id="3.20.20.80">
    <property type="entry name" value="Glycosidases"/>
    <property type="match status" value="1"/>
</dbReference>
<keyword evidence="2 4" id="KW-0378">Hydrolase</keyword>
<evidence type="ECO:0000256" key="1">
    <source>
        <dbReference type="ARBA" id="ARBA00022729"/>
    </source>
</evidence>
<feature type="signal peptide" evidence="6">
    <location>
        <begin position="1"/>
        <end position="20"/>
    </location>
</feature>
<evidence type="ECO:0000313" key="9">
    <source>
        <dbReference type="Proteomes" id="UP000595460"/>
    </source>
</evidence>
<dbReference type="RefSeq" id="WP_201660557.1">
    <property type="nucleotide sequence ID" value="NZ_CP068047.1"/>
</dbReference>
<dbReference type="SUPFAM" id="SSF51445">
    <property type="entry name" value="(Trans)glycosidases"/>
    <property type="match status" value="1"/>
</dbReference>
<organism evidence="8 9">
    <name type="scientific">Devosia oryziradicis</name>
    <dbReference type="NCBI Taxonomy" id="2801335"/>
    <lineage>
        <taxon>Bacteria</taxon>
        <taxon>Pseudomonadati</taxon>
        <taxon>Pseudomonadota</taxon>
        <taxon>Alphaproteobacteria</taxon>
        <taxon>Hyphomicrobiales</taxon>
        <taxon>Devosiaceae</taxon>
        <taxon>Devosia</taxon>
    </lineage>
</organism>
<dbReference type="EMBL" id="CP068047">
    <property type="protein sequence ID" value="QQR37111.1"/>
    <property type="molecule type" value="Genomic_DNA"/>
</dbReference>
<keyword evidence="9" id="KW-1185">Reference proteome</keyword>
<protein>
    <submittedName>
        <fullName evidence="8">Cellulase family glycosylhydrolase</fullName>
    </submittedName>
</protein>
<evidence type="ECO:0000256" key="4">
    <source>
        <dbReference type="RuleBase" id="RU361153"/>
    </source>
</evidence>
<dbReference type="InterPro" id="IPR017853">
    <property type="entry name" value="GH"/>
</dbReference>
<evidence type="ECO:0000256" key="2">
    <source>
        <dbReference type="ARBA" id="ARBA00022801"/>
    </source>
</evidence>
<dbReference type="PANTHER" id="PTHR31297:SF17">
    <property type="entry name" value="ENDOGLUCANASE"/>
    <property type="match status" value="1"/>
</dbReference>
<feature type="chain" id="PRO_5047191610" evidence="6">
    <location>
        <begin position="21"/>
        <end position="416"/>
    </location>
</feature>
<comment type="similarity">
    <text evidence="4">Belongs to the glycosyl hydrolase 5 (cellulase A) family.</text>
</comment>
<evidence type="ECO:0000256" key="5">
    <source>
        <dbReference type="SAM" id="MobiDB-lite"/>
    </source>
</evidence>
<keyword evidence="3 4" id="KW-0326">Glycosidase</keyword>
<evidence type="ECO:0000256" key="6">
    <source>
        <dbReference type="SAM" id="SignalP"/>
    </source>
</evidence>